<dbReference type="Proteomes" id="UP000199417">
    <property type="component" value="Unassembled WGS sequence"/>
</dbReference>
<feature type="region of interest" description="Disordered" evidence="1">
    <location>
        <begin position="1"/>
        <end position="29"/>
    </location>
</feature>
<dbReference type="EMBL" id="FNAB01000001">
    <property type="protein sequence ID" value="SDC48062.1"/>
    <property type="molecule type" value="Genomic_DNA"/>
</dbReference>
<protein>
    <submittedName>
        <fullName evidence="3">Uncharacterized protein</fullName>
    </submittedName>
</protein>
<gene>
    <name evidence="2" type="ORF">SAMN05444580_1011</name>
    <name evidence="3" type="ORF">SAMN05444580_1131</name>
</gene>
<evidence type="ECO:0000313" key="4">
    <source>
        <dbReference type="Proteomes" id="UP000199417"/>
    </source>
</evidence>
<organism evidence="3 4">
    <name type="scientific">Rhodococcus tukisamuensis</name>
    <dbReference type="NCBI Taxonomy" id="168276"/>
    <lineage>
        <taxon>Bacteria</taxon>
        <taxon>Bacillati</taxon>
        <taxon>Actinomycetota</taxon>
        <taxon>Actinomycetes</taxon>
        <taxon>Mycobacteriales</taxon>
        <taxon>Nocardiaceae</taxon>
        <taxon>Rhodococcus</taxon>
    </lineage>
</organism>
<feature type="non-terminal residue" evidence="3">
    <location>
        <position position="1"/>
    </location>
</feature>
<evidence type="ECO:0000313" key="3">
    <source>
        <dbReference type="EMBL" id="SDE25274.1"/>
    </source>
</evidence>
<dbReference type="EMBL" id="FNAB01000013">
    <property type="protein sequence ID" value="SDE25274.1"/>
    <property type="molecule type" value="Genomic_DNA"/>
</dbReference>
<accession>A0A1G7BDV2</accession>
<evidence type="ECO:0000256" key="1">
    <source>
        <dbReference type="SAM" id="MobiDB-lite"/>
    </source>
</evidence>
<reference evidence="3 4" key="1">
    <citation type="submission" date="2016-10" db="EMBL/GenBank/DDBJ databases">
        <authorList>
            <person name="de Groot N.N."/>
        </authorList>
    </citation>
    <scope>NUCLEOTIDE SEQUENCE [LARGE SCALE GENOMIC DNA]</scope>
    <source>
        <strain evidence="3 4">JCM 11308</strain>
    </source>
</reference>
<name>A0A1G7BDV2_9NOCA</name>
<dbReference type="AlphaFoldDB" id="A0A1G7BDV2"/>
<sequence length="29" mass="2744">SAPQTLTVPGATDPGTPGGAGSLESLFQS</sequence>
<proteinExistence type="predicted"/>
<evidence type="ECO:0000313" key="2">
    <source>
        <dbReference type="EMBL" id="SDC48062.1"/>
    </source>
</evidence>
<keyword evidence="4" id="KW-1185">Reference proteome</keyword>